<keyword evidence="3" id="KW-1185">Reference proteome</keyword>
<feature type="domain" description="FH2" evidence="2">
    <location>
        <begin position="1"/>
        <end position="214"/>
    </location>
</feature>
<feature type="compositionally biased region" description="Basic and acidic residues" evidence="1">
    <location>
        <begin position="423"/>
        <end position="436"/>
    </location>
</feature>
<feature type="compositionally biased region" description="Low complexity" evidence="1">
    <location>
        <begin position="522"/>
        <end position="539"/>
    </location>
</feature>
<feature type="region of interest" description="Disordered" evidence="1">
    <location>
        <begin position="421"/>
        <end position="494"/>
    </location>
</feature>
<dbReference type="Gene3D" id="1.20.58.2220">
    <property type="entry name" value="Formin, FH2 domain"/>
    <property type="match status" value="1"/>
</dbReference>
<dbReference type="InterPro" id="IPR015425">
    <property type="entry name" value="FH2_Formin"/>
</dbReference>
<dbReference type="SUPFAM" id="SSF101447">
    <property type="entry name" value="Formin homology 2 domain (FH2 domain)"/>
    <property type="match status" value="1"/>
</dbReference>
<feature type="compositionally biased region" description="Polar residues" evidence="1">
    <location>
        <begin position="601"/>
        <end position="620"/>
    </location>
</feature>
<feature type="region of interest" description="Disordered" evidence="1">
    <location>
        <begin position="304"/>
        <end position="334"/>
    </location>
</feature>
<feature type="compositionally biased region" description="Basic and acidic residues" evidence="1">
    <location>
        <begin position="304"/>
        <end position="313"/>
    </location>
</feature>
<dbReference type="PANTHER" id="PTHR46345:SF8">
    <property type="entry name" value="FORMIN 3, ISOFORM B"/>
    <property type="match status" value="1"/>
</dbReference>
<dbReference type="WBParaSite" id="Hba_17750">
    <property type="protein sequence ID" value="Hba_17750"/>
    <property type="gene ID" value="Hba_17750"/>
</dbReference>
<feature type="compositionally biased region" description="Basic and acidic residues" evidence="1">
    <location>
        <begin position="378"/>
        <end position="395"/>
    </location>
</feature>
<feature type="compositionally biased region" description="Basic and acidic residues" evidence="1">
    <location>
        <begin position="625"/>
        <end position="644"/>
    </location>
</feature>
<evidence type="ECO:0000259" key="2">
    <source>
        <dbReference type="PROSITE" id="PS51444"/>
    </source>
</evidence>
<evidence type="ECO:0000256" key="1">
    <source>
        <dbReference type="SAM" id="MobiDB-lite"/>
    </source>
</evidence>
<feature type="compositionally biased region" description="Polar residues" evidence="1">
    <location>
        <begin position="450"/>
        <end position="487"/>
    </location>
</feature>
<feature type="region of interest" description="Disordered" evidence="1">
    <location>
        <begin position="552"/>
        <end position="650"/>
    </location>
</feature>
<evidence type="ECO:0000313" key="4">
    <source>
        <dbReference type="WBParaSite" id="Hba_17750"/>
    </source>
</evidence>
<dbReference type="AlphaFoldDB" id="A0A1I7XJR8"/>
<feature type="region of interest" description="Disordered" evidence="1">
    <location>
        <begin position="358"/>
        <end position="404"/>
    </location>
</feature>
<accession>A0A1I7XJR8</accession>
<protein>
    <submittedName>
        <fullName evidence="4">FH2 domain-containing protein</fullName>
    </submittedName>
</protein>
<proteinExistence type="predicted"/>
<dbReference type="Pfam" id="PF02181">
    <property type="entry name" value="FH2"/>
    <property type="match status" value="1"/>
</dbReference>
<evidence type="ECO:0000313" key="3">
    <source>
        <dbReference type="Proteomes" id="UP000095283"/>
    </source>
</evidence>
<reference evidence="4" key="1">
    <citation type="submission" date="2016-11" db="UniProtKB">
        <authorList>
            <consortium name="WormBaseParasite"/>
        </authorList>
    </citation>
    <scope>IDENTIFICATION</scope>
</reference>
<dbReference type="PANTHER" id="PTHR46345">
    <property type="entry name" value="INVERTED FORMIN-2"/>
    <property type="match status" value="1"/>
</dbReference>
<dbReference type="PROSITE" id="PS51444">
    <property type="entry name" value="FH2"/>
    <property type="match status" value="1"/>
</dbReference>
<feature type="compositionally biased region" description="Polar residues" evidence="1">
    <location>
        <begin position="576"/>
        <end position="589"/>
    </location>
</feature>
<feature type="region of interest" description="Disordered" evidence="1">
    <location>
        <begin position="520"/>
        <end position="539"/>
    </location>
</feature>
<dbReference type="Proteomes" id="UP000095283">
    <property type="component" value="Unplaced"/>
</dbReference>
<organism evidence="3 4">
    <name type="scientific">Heterorhabditis bacteriophora</name>
    <name type="common">Entomopathogenic nematode worm</name>
    <dbReference type="NCBI Taxonomy" id="37862"/>
    <lineage>
        <taxon>Eukaryota</taxon>
        <taxon>Metazoa</taxon>
        <taxon>Ecdysozoa</taxon>
        <taxon>Nematoda</taxon>
        <taxon>Chromadorea</taxon>
        <taxon>Rhabditida</taxon>
        <taxon>Rhabditina</taxon>
        <taxon>Rhabditomorpha</taxon>
        <taxon>Strongyloidea</taxon>
        <taxon>Heterorhabditidae</taxon>
        <taxon>Heterorhabditis</taxon>
    </lineage>
</organism>
<name>A0A1I7XJR8_HETBA</name>
<sequence length="650" mass="73154">MEETVPHIAILGQASTELRQSSSLRQLLLVLVNIGNYLNGSSIHGNAAGFKLSSLWKMIDLKATKGGSSLLHLLAKMDSQLLPGLQKELSLTQRASEISIEEIKTNLRVLGDQCNKLDNQLSTKRETNFADMKTYLSDHCRVELSETNSSLQEVIRMQNELAIYFCENENSFKLEECFKIFSNFIARLRQAVQENIERDERAARKLKSDIPDTVTTSVIDMEDSENKQREEKLFTTMKMDGEVRQREEKLFATLERGNKHFLRRRSSVRPVEISRERENVVETRVRRLRDERDKEREAEIKEISDDEIKKESSPRITRRRSIAPTNSAPLITMPISIPPSNLSSMEEEAISLRIPNELEGCGSTAGSSPKSVSDEGFESEKDKDNGESISDDCRSSLRKQTASHLSQVTVQYRESIPLSLPKRIGDSESSRVKTVEKSSQSKPLLKPPISSLNKGSLRSSRLPTIRNSLQTSQNSTPQRLQNTTTTILKAPPQRNFHIKVASNNKPERHSHQNLQDIAMQRSTASSGASSPKSVLKSSTSQCLPILSKISTLQKPSPRRLSTPHSVSRPVQLPQLRKSSQPTPRRQISTSDRKEVSMKPAVSTSSRPSLIKTGSMTQRSSLPKMEALEKPKPLKRTDSWVEPKTVKPKWV</sequence>
<dbReference type="InterPro" id="IPR042201">
    <property type="entry name" value="FH2_Formin_sf"/>
</dbReference>